<comment type="catalytic activity">
    <reaction evidence="8">
        <text>a 4-O-methyl-alpha-D-glucuronosyl ester derivative + H2O = 4-O-methyl-alpha-D-glucuronate derivative + an alcohol + H(+)</text>
        <dbReference type="Rhea" id="RHEA:67452"/>
        <dbReference type="ChEBI" id="CHEBI:15377"/>
        <dbReference type="ChEBI" id="CHEBI:15378"/>
        <dbReference type="ChEBI" id="CHEBI:30879"/>
        <dbReference type="ChEBI" id="CHEBI:171667"/>
        <dbReference type="ChEBI" id="CHEBI:171668"/>
        <dbReference type="EC" id="3.1.1.117"/>
    </reaction>
    <physiologicalReaction direction="left-to-right" evidence="8">
        <dbReference type="Rhea" id="RHEA:67453"/>
    </physiologicalReaction>
</comment>
<evidence type="ECO:0000256" key="9">
    <source>
        <dbReference type="ARBA" id="ARBA00026105"/>
    </source>
</evidence>
<evidence type="ECO:0000313" key="13">
    <source>
        <dbReference type="Proteomes" id="UP000001861"/>
    </source>
</evidence>
<dbReference type="RefSeq" id="XP_001831677.2">
    <property type="nucleotide sequence ID" value="XM_001831625.2"/>
</dbReference>
<dbReference type="Gene3D" id="3.40.50.1820">
    <property type="entry name" value="alpha/beta hydrolase"/>
    <property type="match status" value="1"/>
</dbReference>
<protein>
    <recommendedName>
        <fullName evidence="9">(4-O-methyl)-D-glucuronate--lignin esterase</fullName>
        <ecNumber evidence="9">3.1.1.117</ecNumber>
    </recommendedName>
</protein>
<comment type="similarity">
    <text evidence="2">Belongs to the carbohydrate esterase 15 (CE15) family.</text>
</comment>
<comment type="subcellular location">
    <subcellularLocation>
        <location evidence="1">Secreted</location>
    </subcellularLocation>
</comment>
<evidence type="ECO:0000256" key="3">
    <source>
        <dbReference type="ARBA" id="ARBA00022487"/>
    </source>
</evidence>
<dbReference type="InParanoid" id="A8NA21"/>
<evidence type="ECO:0000256" key="10">
    <source>
        <dbReference type="SAM" id="MobiDB-lite"/>
    </source>
</evidence>
<dbReference type="KEGG" id="cci:CC1G_05748"/>
<dbReference type="Pfam" id="PF22244">
    <property type="entry name" value="GCE_fung"/>
    <property type="match status" value="1"/>
</dbReference>
<keyword evidence="4" id="KW-0964">Secreted</keyword>
<dbReference type="Proteomes" id="UP000001861">
    <property type="component" value="Unassembled WGS sequence"/>
</dbReference>
<dbReference type="GeneID" id="6008151"/>
<dbReference type="EMBL" id="AACS02000007">
    <property type="protein sequence ID" value="EAU90210.2"/>
    <property type="molecule type" value="Genomic_DNA"/>
</dbReference>
<dbReference type="STRING" id="240176.A8NA21"/>
<dbReference type="VEuPathDB" id="FungiDB:CC1G_05748"/>
<dbReference type="EC" id="3.1.1.117" evidence="9"/>
<evidence type="ECO:0000256" key="1">
    <source>
        <dbReference type="ARBA" id="ARBA00004613"/>
    </source>
</evidence>
<dbReference type="GO" id="GO:0052689">
    <property type="term" value="F:carboxylic ester hydrolase activity"/>
    <property type="evidence" value="ECO:0007669"/>
    <property type="project" value="UniProtKB-KW"/>
</dbReference>
<keyword evidence="13" id="KW-1185">Reference proteome</keyword>
<keyword evidence="7" id="KW-0439">Lignin degradation</keyword>
<reference evidence="12 13" key="1">
    <citation type="journal article" date="2010" name="Proc. Natl. Acad. Sci. U.S.A.">
        <title>Insights into evolution of multicellular fungi from the assembled chromosomes of the mushroom Coprinopsis cinerea (Coprinus cinereus).</title>
        <authorList>
            <person name="Stajich J.E."/>
            <person name="Wilke S.K."/>
            <person name="Ahren D."/>
            <person name="Au C.H."/>
            <person name="Birren B.W."/>
            <person name="Borodovsky M."/>
            <person name="Burns C."/>
            <person name="Canback B."/>
            <person name="Casselton L.A."/>
            <person name="Cheng C.K."/>
            <person name="Deng J."/>
            <person name="Dietrich F.S."/>
            <person name="Fargo D.C."/>
            <person name="Farman M.L."/>
            <person name="Gathman A.C."/>
            <person name="Goldberg J."/>
            <person name="Guigo R."/>
            <person name="Hoegger P.J."/>
            <person name="Hooker J.B."/>
            <person name="Huggins A."/>
            <person name="James T.Y."/>
            <person name="Kamada T."/>
            <person name="Kilaru S."/>
            <person name="Kodira C."/>
            <person name="Kues U."/>
            <person name="Kupfer D."/>
            <person name="Kwan H.S."/>
            <person name="Lomsadze A."/>
            <person name="Li W."/>
            <person name="Lilly W.W."/>
            <person name="Ma L.J."/>
            <person name="Mackey A.J."/>
            <person name="Manning G."/>
            <person name="Martin F."/>
            <person name="Muraguchi H."/>
            <person name="Natvig D.O."/>
            <person name="Palmerini H."/>
            <person name="Ramesh M.A."/>
            <person name="Rehmeyer C.J."/>
            <person name="Roe B.A."/>
            <person name="Shenoy N."/>
            <person name="Stanke M."/>
            <person name="Ter-Hovhannisyan V."/>
            <person name="Tunlid A."/>
            <person name="Velagapudi R."/>
            <person name="Vision T.J."/>
            <person name="Zeng Q."/>
            <person name="Zolan M.E."/>
            <person name="Pukkila P.J."/>
        </authorList>
    </citation>
    <scope>NUCLEOTIDE SEQUENCE [LARGE SCALE GENOMIC DNA]</scope>
    <source>
        <strain evidence="13">Okayama-7 / 130 / ATCC MYA-4618 / FGSC 9003</strain>
    </source>
</reference>
<feature type="domain" description="4-O-methyl-glucuronoyl methylesterase-like" evidence="11">
    <location>
        <begin position="74"/>
        <end position="186"/>
    </location>
</feature>
<evidence type="ECO:0000259" key="11">
    <source>
        <dbReference type="Pfam" id="PF22244"/>
    </source>
</evidence>
<comment type="caution">
    <text evidence="12">The sequence shown here is derived from an EMBL/GenBank/DDBJ whole genome shotgun (WGS) entry which is preliminary data.</text>
</comment>
<organism evidence="12 13">
    <name type="scientific">Coprinopsis cinerea (strain Okayama-7 / 130 / ATCC MYA-4618 / FGSC 9003)</name>
    <name type="common">Inky cap fungus</name>
    <name type="synonym">Hormographiella aspergillata</name>
    <dbReference type="NCBI Taxonomy" id="240176"/>
    <lineage>
        <taxon>Eukaryota</taxon>
        <taxon>Fungi</taxon>
        <taxon>Dikarya</taxon>
        <taxon>Basidiomycota</taxon>
        <taxon>Agaricomycotina</taxon>
        <taxon>Agaricomycetes</taxon>
        <taxon>Agaricomycetidae</taxon>
        <taxon>Agaricales</taxon>
        <taxon>Agaricineae</taxon>
        <taxon>Psathyrellaceae</taxon>
        <taxon>Coprinopsis</taxon>
    </lineage>
</organism>
<dbReference type="HOGENOM" id="CLU_1051964_0_0_1"/>
<keyword evidence="6" id="KW-0378">Hydrolase</keyword>
<dbReference type="InterPro" id="IPR054579">
    <property type="entry name" value="GCE-like_dom"/>
</dbReference>
<evidence type="ECO:0000256" key="7">
    <source>
        <dbReference type="ARBA" id="ARBA00023185"/>
    </source>
</evidence>
<proteinExistence type="inferred from homology"/>
<dbReference type="AlphaFoldDB" id="A8NA21"/>
<dbReference type="GO" id="GO:0005576">
    <property type="term" value="C:extracellular region"/>
    <property type="evidence" value="ECO:0007669"/>
    <property type="project" value="UniProtKB-SubCell"/>
</dbReference>
<evidence type="ECO:0000313" key="12">
    <source>
        <dbReference type="EMBL" id="EAU90210.2"/>
    </source>
</evidence>
<accession>A8NA21</accession>
<dbReference type="InterPro" id="IPR029058">
    <property type="entry name" value="AB_hydrolase_fold"/>
</dbReference>
<feature type="region of interest" description="Disordered" evidence="10">
    <location>
        <begin position="22"/>
        <end position="45"/>
    </location>
</feature>
<evidence type="ECO:0000256" key="2">
    <source>
        <dbReference type="ARBA" id="ARBA00010092"/>
    </source>
</evidence>
<sequence>MSVLVLAPARWARLREVQGRRDDGIANSNHPWDHRWSRPPPSSLSSSSLLIARRVGDSREFVSHHPRDLADVICSGWYSHAALLASALDHRFLFTIIRDSEAYASGCWRTAEAEQQTGTPVLTTLTSQLWENSYVLDNYPYSLRAFIGKTDTLPYDHHLLTALVAPRPLVVLETSKSFWLGQSSALMKPTGLVPSGLRRTNMRPFYEKYFYGRDVKTGRFETELEVITLDEEDWIQWETPVLVD</sequence>
<gene>
    <name evidence="12" type="ORF">CC1G_05748</name>
</gene>
<name>A8NA21_COPC7</name>
<evidence type="ECO:0000256" key="4">
    <source>
        <dbReference type="ARBA" id="ARBA00022525"/>
    </source>
</evidence>
<evidence type="ECO:0000256" key="8">
    <source>
        <dbReference type="ARBA" id="ARBA00024511"/>
    </source>
</evidence>
<evidence type="ECO:0000256" key="6">
    <source>
        <dbReference type="ARBA" id="ARBA00022801"/>
    </source>
</evidence>
<evidence type="ECO:0000256" key="5">
    <source>
        <dbReference type="ARBA" id="ARBA00022729"/>
    </source>
</evidence>
<keyword evidence="5" id="KW-0732">Signal</keyword>
<keyword evidence="3" id="KW-0719">Serine esterase</keyword>
<dbReference type="GO" id="GO:0046274">
    <property type="term" value="P:lignin catabolic process"/>
    <property type="evidence" value="ECO:0007669"/>
    <property type="project" value="UniProtKB-KW"/>
</dbReference>